<feature type="chain" id="PRO_5036273354" evidence="1">
    <location>
        <begin position="19"/>
        <end position="168"/>
    </location>
</feature>
<dbReference type="EMBL" id="CAJNOK010000361">
    <property type="protein sequence ID" value="CAF0747799.1"/>
    <property type="molecule type" value="Genomic_DNA"/>
</dbReference>
<dbReference type="Proteomes" id="UP000682733">
    <property type="component" value="Unassembled WGS sequence"/>
</dbReference>
<evidence type="ECO:0000256" key="1">
    <source>
        <dbReference type="SAM" id="SignalP"/>
    </source>
</evidence>
<evidence type="ECO:0000313" key="2">
    <source>
        <dbReference type="EMBL" id="CAF0747799.1"/>
    </source>
</evidence>
<name>A0A8S2CR80_9BILA</name>
<gene>
    <name evidence="2" type="ORF">OVA965_LOCUS1831</name>
    <name evidence="3" type="ORF">TMI583_LOCUS1831</name>
</gene>
<reference evidence="2" key="1">
    <citation type="submission" date="2021-02" db="EMBL/GenBank/DDBJ databases">
        <authorList>
            <person name="Nowell W R."/>
        </authorList>
    </citation>
    <scope>NUCLEOTIDE SEQUENCE</scope>
</reference>
<dbReference type="EMBL" id="CAJOBA010000361">
    <property type="protein sequence ID" value="CAF3526113.1"/>
    <property type="molecule type" value="Genomic_DNA"/>
</dbReference>
<evidence type="ECO:0000313" key="4">
    <source>
        <dbReference type="Proteomes" id="UP000677228"/>
    </source>
</evidence>
<dbReference type="Proteomes" id="UP000677228">
    <property type="component" value="Unassembled WGS sequence"/>
</dbReference>
<comment type="caution">
    <text evidence="2">The sequence shown here is derived from an EMBL/GenBank/DDBJ whole genome shotgun (WGS) entry which is preliminary data.</text>
</comment>
<proteinExistence type="predicted"/>
<feature type="signal peptide" evidence="1">
    <location>
        <begin position="1"/>
        <end position="18"/>
    </location>
</feature>
<protein>
    <submittedName>
        <fullName evidence="2">Uncharacterized protein</fullName>
    </submittedName>
</protein>
<keyword evidence="1" id="KW-0732">Signal</keyword>
<accession>A0A8S2CR80</accession>
<sequence>MLILILCAFLGDPAVVKATHFRGGTIVWKPTMETSANTTINITIIQTYTFRYSSAVCTAPNITAQTYFVGAGTLSCLAGSCATTGYTSLSITGQCIGYSIPLGVTVGQRSDVETLKIGSKFVIRWTYKLMGVVGNKQFILYASRATNFYSTLLSRRLRPVLGGERRTV</sequence>
<dbReference type="AlphaFoldDB" id="A0A8S2CR80"/>
<organism evidence="2 4">
    <name type="scientific">Didymodactylos carnosus</name>
    <dbReference type="NCBI Taxonomy" id="1234261"/>
    <lineage>
        <taxon>Eukaryota</taxon>
        <taxon>Metazoa</taxon>
        <taxon>Spiralia</taxon>
        <taxon>Gnathifera</taxon>
        <taxon>Rotifera</taxon>
        <taxon>Eurotatoria</taxon>
        <taxon>Bdelloidea</taxon>
        <taxon>Philodinida</taxon>
        <taxon>Philodinidae</taxon>
        <taxon>Didymodactylos</taxon>
    </lineage>
</organism>
<evidence type="ECO:0000313" key="3">
    <source>
        <dbReference type="EMBL" id="CAF3526113.1"/>
    </source>
</evidence>